<keyword evidence="2" id="KW-1185">Reference proteome</keyword>
<reference evidence="1" key="1">
    <citation type="journal article" date="2020" name="Stud. Mycol.">
        <title>101 Dothideomycetes genomes: a test case for predicting lifestyles and emergence of pathogens.</title>
        <authorList>
            <person name="Haridas S."/>
            <person name="Albert R."/>
            <person name="Binder M."/>
            <person name="Bloem J."/>
            <person name="Labutti K."/>
            <person name="Salamov A."/>
            <person name="Andreopoulos B."/>
            <person name="Baker S."/>
            <person name="Barry K."/>
            <person name="Bills G."/>
            <person name="Bluhm B."/>
            <person name="Cannon C."/>
            <person name="Castanera R."/>
            <person name="Culley D."/>
            <person name="Daum C."/>
            <person name="Ezra D."/>
            <person name="Gonzalez J."/>
            <person name="Henrissat B."/>
            <person name="Kuo A."/>
            <person name="Liang C."/>
            <person name="Lipzen A."/>
            <person name="Lutzoni F."/>
            <person name="Magnuson J."/>
            <person name="Mondo S."/>
            <person name="Nolan M."/>
            <person name="Ohm R."/>
            <person name="Pangilinan J."/>
            <person name="Park H.-J."/>
            <person name="Ramirez L."/>
            <person name="Alfaro M."/>
            <person name="Sun H."/>
            <person name="Tritt A."/>
            <person name="Yoshinaga Y."/>
            <person name="Zwiers L.-H."/>
            <person name="Turgeon B."/>
            <person name="Goodwin S."/>
            <person name="Spatafora J."/>
            <person name="Crous P."/>
            <person name="Grigoriev I."/>
        </authorList>
    </citation>
    <scope>NUCLEOTIDE SEQUENCE</scope>
    <source>
        <strain evidence="1">CBS 525.71</strain>
    </source>
</reference>
<organism evidence="1 2">
    <name type="scientific">Macroventuria anomochaeta</name>
    <dbReference type="NCBI Taxonomy" id="301207"/>
    <lineage>
        <taxon>Eukaryota</taxon>
        <taxon>Fungi</taxon>
        <taxon>Dikarya</taxon>
        <taxon>Ascomycota</taxon>
        <taxon>Pezizomycotina</taxon>
        <taxon>Dothideomycetes</taxon>
        <taxon>Pleosporomycetidae</taxon>
        <taxon>Pleosporales</taxon>
        <taxon>Pleosporineae</taxon>
        <taxon>Didymellaceae</taxon>
        <taxon>Macroventuria</taxon>
    </lineage>
</organism>
<dbReference type="Proteomes" id="UP000799754">
    <property type="component" value="Unassembled WGS sequence"/>
</dbReference>
<sequence length="105" mass="12113">MLCFSTIFCTLAKSLRKRLWPGTRLFRGGRTSTILSRYCIRFLVSRLPFHPHHQVPNIPLLESMLLFLFRITFPLPHPLHHPKSVVASLGPRIRRSVPLADLKST</sequence>
<evidence type="ECO:0000313" key="1">
    <source>
        <dbReference type="EMBL" id="KAF2626727.1"/>
    </source>
</evidence>
<gene>
    <name evidence="1" type="ORF">BU25DRAFT_93274</name>
</gene>
<evidence type="ECO:0000313" key="2">
    <source>
        <dbReference type="Proteomes" id="UP000799754"/>
    </source>
</evidence>
<comment type="caution">
    <text evidence="1">The sequence shown here is derived from an EMBL/GenBank/DDBJ whole genome shotgun (WGS) entry which is preliminary data.</text>
</comment>
<proteinExistence type="predicted"/>
<dbReference type="EMBL" id="MU006720">
    <property type="protein sequence ID" value="KAF2626727.1"/>
    <property type="molecule type" value="Genomic_DNA"/>
</dbReference>
<protein>
    <submittedName>
        <fullName evidence="1">Uncharacterized protein</fullName>
    </submittedName>
</protein>
<accession>A0ACB6RZN0</accession>
<name>A0ACB6RZN0_9PLEO</name>